<dbReference type="PANTHER" id="PTHR10218">
    <property type="entry name" value="GTP-BINDING PROTEIN ALPHA SUBUNIT"/>
    <property type="match status" value="1"/>
</dbReference>
<keyword evidence="3" id="KW-0807">Transducer</keyword>
<dbReference type="HOGENOM" id="CLU_014184_1_1_1"/>
<dbReference type="Pfam" id="PF00503">
    <property type="entry name" value="G-alpha"/>
    <property type="match status" value="1"/>
</dbReference>
<feature type="compositionally biased region" description="Polar residues" evidence="6">
    <location>
        <begin position="135"/>
        <end position="155"/>
    </location>
</feature>
<evidence type="ECO:0000256" key="1">
    <source>
        <dbReference type="ARBA" id="ARBA00022741"/>
    </source>
</evidence>
<gene>
    <name evidence="7" type="ORF">GYMLUDRAFT_76652</name>
</gene>
<dbReference type="GO" id="GO:0005525">
    <property type="term" value="F:GTP binding"/>
    <property type="evidence" value="ECO:0007669"/>
    <property type="project" value="UniProtKB-KW"/>
</dbReference>
<dbReference type="InterPro" id="IPR027417">
    <property type="entry name" value="P-loop_NTPase"/>
</dbReference>
<keyword evidence="1 4" id="KW-0547">Nucleotide-binding</keyword>
<accession>A0A0D0CAQ0</accession>
<dbReference type="OrthoDB" id="5817230at2759"/>
<feature type="binding site" evidence="5">
    <location>
        <position position="301"/>
    </location>
    <ligand>
        <name>Mg(2+)</name>
        <dbReference type="ChEBI" id="CHEBI:18420"/>
    </ligand>
</feature>
<dbReference type="Gene3D" id="1.10.400.10">
    <property type="entry name" value="GI Alpha 1, domain 2-like"/>
    <property type="match status" value="2"/>
</dbReference>
<feature type="compositionally biased region" description="Basic and acidic residues" evidence="6">
    <location>
        <begin position="30"/>
        <end position="42"/>
    </location>
</feature>
<dbReference type="FunFam" id="3.40.50.300:FF:000720">
    <property type="entry name" value="Guanine nucleotide-binding protein G(k) subunit alpha"/>
    <property type="match status" value="1"/>
</dbReference>
<organism evidence="7 8">
    <name type="scientific">Collybiopsis luxurians FD-317 M1</name>
    <dbReference type="NCBI Taxonomy" id="944289"/>
    <lineage>
        <taxon>Eukaryota</taxon>
        <taxon>Fungi</taxon>
        <taxon>Dikarya</taxon>
        <taxon>Basidiomycota</taxon>
        <taxon>Agaricomycotina</taxon>
        <taxon>Agaricomycetes</taxon>
        <taxon>Agaricomycetidae</taxon>
        <taxon>Agaricales</taxon>
        <taxon>Marasmiineae</taxon>
        <taxon>Omphalotaceae</taxon>
        <taxon>Collybiopsis</taxon>
        <taxon>Collybiopsis luxurians</taxon>
    </lineage>
</organism>
<dbReference type="Gene3D" id="3.40.50.300">
    <property type="entry name" value="P-loop containing nucleotide triphosphate hydrolases"/>
    <property type="match status" value="2"/>
</dbReference>
<dbReference type="PANTHER" id="PTHR10218:SF360">
    <property type="entry name" value="GUANINE NUCLEOTIDE-BINDING PROTEIN SUBUNIT ALPHA HOMOLOG"/>
    <property type="match status" value="1"/>
</dbReference>
<feature type="region of interest" description="Disordered" evidence="6">
    <location>
        <begin position="1"/>
        <end position="42"/>
    </location>
</feature>
<dbReference type="SUPFAM" id="SSF52540">
    <property type="entry name" value="P-loop containing nucleoside triphosphate hydrolases"/>
    <property type="match status" value="1"/>
</dbReference>
<dbReference type="SUPFAM" id="SSF47895">
    <property type="entry name" value="Transducin (alpha subunit), insertion domain"/>
    <property type="match status" value="1"/>
</dbReference>
<dbReference type="InterPro" id="IPR001019">
    <property type="entry name" value="Gprotein_alpha_su"/>
</dbReference>
<evidence type="ECO:0000256" key="3">
    <source>
        <dbReference type="ARBA" id="ARBA00023224"/>
    </source>
</evidence>
<sequence length="481" mass="54737">MPAMRTPSVYSQDDPLSEAIRPPETETDDERQTRLEREAEAKRVSEQIDEQLRIERENLRRKSGDVKLLLLGQAESGKSTLQKQFQLMYRPHSLDQERASWRTVIYFNVVRSIKHILNTLESWDDSLEDELDGPSGSQFVGGSNSNSRSASPFQGNAASSRSIIASLRRRLSPLVSADAALADRLSGGVTVSGSGKGGVFVRSGWQARTIENALGRRRARQSEEYDKKQDDPLVQEVSRMLEATKDEIRELWALPTVKGLIAKRRLKLDEWSEFFLRHITRVAAPDYLPSTDDILHARIQTMGVAEHVFDVNIHGKSVSWHLFDVGGARGQRHTWVPYFDDANAIIFVAPVSAFDQAKEDPRTNRIDDSLQLFTQICSSPLLKNVHLVLFLNKTDLLRTKLENGLRVQKYITSFGERSNDYETVVQYFRAHFLQVHRRNNENRRVLYTHFTSVVDTKATQRIIGNVRDSIFRGYLQSAALV</sequence>
<evidence type="ECO:0000256" key="5">
    <source>
        <dbReference type="PIRSR" id="PIRSR601019-2"/>
    </source>
</evidence>
<dbReference type="GO" id="GO:0031683">
    <property type="term" value="F:G-protein beta/gamma-subunit complex binding"/>
    <property type="evidence" value="ECO:0007669"/>
    <property type="project" value="InterPro"/>
</dbReference>
<feature type="binding site" evidence="4">
    <location>
        <begin position="295"/>
        <end position="301"/>
    </location>
    <ligand>
        <name>GTP</name>
        <dbReference type="ChEBI" id="CHEBI:37565"/>
    </ligand>
</feature>
<dbReference type="GO" id="GO:0046872">
    <property type="term" value="F:metal ion binding"/>
    <property type="evidence" value="ECO:0007669"/>
    <property type="project" value="UniProtKB-KW"/>
</dbReference>
<dbReference type="AlphaFoldDB" id="A0A0D0CAQ0"/>
<keyword evidence="5" id="KW-0460">Magnesium</keyword>
<feature type="binding site" evidence="4">
    <location>
        <begin position="392"/>
        <end position="395"/>
    </location>
    <ligand>
        <name>GTP</name>
        <dbReference type="ChEBI" id="CHEBI:37565"/>
    </ligand>
</feature>
<evidence type="ECO:0000313" key="8">
    <source>
        <dbReference type="Proteomes" id="UP000053593"/>
    </source>
</evidence>
<dbReference type="EMBL" id="KN834809">
    <property type="protein sequence ID" value="KIK55102.1"/>
    <property type="molecule type" value="Genomic_DNA"/>
</dbReference>
<evidence type="ECO:0000256" key="4">
    <source>
        <dbReference type="PIRSR" id="PIRSR601019-1"/>
    </source>
</evidence>
<dbReference type="GO" id="GO:0003924">
    <property type="term" value="F:GTPase activity"/>
    <property type="evidence" value="ECO:0007669"/>
    <property type="project" value="InterPro"/>
</dbReference>
<dbReference type="Proteomes" id="UP000053593">
    <property type="component" value="Unassembled WGS sequence"/>
</dbReference>
<dbReference type="GO" id="GO:0001664">
    <property type="term" value="F:G protein-coupled receptor binding"/>
    <property type="evidence" value="ECO:0007669"/>
    <property type="project" value="TreeGrafter"/>
</dbReference>
<keyword evidence="8" id="KW-1185">Reference proteome</keyword>
<dbReference type="GO" id="GO:0005834">
    <property type="term" value="C:heterotrimeric G-protein complex"/>
    <property type="evidence" value="ECO:0007669"/>
    <property type="project" value="TreeGrafter"/>
</dbReference>
<dbReference type="InterPro" id="IPR011025">
    <property type="entry name" value="GproteinA_insert"/>
</dbReference>
<dbReference type="PRINTS" id="PR00318">
    <property type="entry name" value="GPROTEINA"/>
</dbReference>
<dbReference type="GO" id="GO:0007188">
    <property type="term" value="P:adenylate cyclase-modulating G protein-coupled receptor signaling pathway"/>
    <property type="evidence" value="ECO:0007669"/>
    <property type="project" value="TreeGrafter"/>
</dbReference>
<dbReference type="PROSITE" id="PS51882">
    <property type="entry name" value="G_ALPHA"/>
    <property type="match status" value="1"/>
</dbReference>
<evidence type="ECO:0008006" key="9">
    <source>
        <dbReference type="Google" id="ProtNLM"/>
    </source>
</evidence>
<evidence type="ECO:0000313" key="7">
    <source>
        <dbReference type="EMBL" id="KIK55102.1"/>
    </source>
</evidence>
<feature type="region of interest" description="Disordered" evidence="6">
    <location>
        <begin position="128"/>
        <end position="155"/>
    </location>
</feature>
<reference evidence="7 8" key="1">
    <citation type="submission" date="2014-04" db="EMBL/GenBank/DDBJ databases">
        <title>Evolutionary Origins and Diversification of the Mycorrhizal Mutualists.</title>
        <authorList>
            <consortium name="DOE Joint Genome Institute"/>
            <consortium name="Mycorrhizal Genomics Consortium"/>
            <person name="Kohler A."/>
            <person name="Kuo A."/>
            <person name="Nagy L.G."/>
            <person name="Floudas D."/>
            <person name="Copeland A."/>
            <person name="Barry K.W."/>
            <person name="Cichocki N."/>
            <person name="Veneault-Fourrey C."/>
            <person name="LaButti K."/>
            <person name="Lindquist E.A."/>
            <person name="Lipzen A."/>
            <person name="Lundell T."/>
            <person name="Morin E."/>
            <person name="Murat C."/>
            <person name="Riley R."/>
            <person name="Ohm R."/>
            <person name="Sun H."/>
            <person name="Tunlid A."/>
            <person name="Henrissat B."/>
            <person name="Grigoriev I.V."/>
            <person name="Hibbett D.S."/>
            <person name="Martin F."/>
        </authorList>
    </citation>
    <scope>NUCLEOTIDE SEQUENCE [LARGE SCALE GENOMIC DNA]</scope>
    <source>
        <strain evidence="7 8">FD-317 M1</strain>
    </source>
</reference>
<keyword evidence="5" id="KW-0479">Metal-binding</keyword>
<proteinExistence type="predicted"/>
<protein>
    <recommendedName>
        <fullName evidence="9">Guanine nucleotide-binding protein alpha-4 subunit</fullName>
    </recommendedName>
</protein>
<evidence type="ECO:0000256" key="2">
    <source>
        <dbReference type="ARBA" id="ARBA00023134"/>
    </source>
</evidence>
<dbReference type="SMART" id="SM00275">
    <property type="entry name" value="G_alpha"/>
    <property type="match status" value="1"/>
</dbReference>
<name>A0A0D0CAQ0_9AGAR</name>
<dbReference type="GO" id="GO:0005737">
    <property type="term" value="C:cytoplasm"/>
    <property type="evidence" value="ECO:0007669"/>
    <property type="project" value="TreeGrafter"/>
</dbReference>
<evidence type="ECO:0000256" key="6">
    <source>
        <dbReference type="SAM" id="MobiDB-lite"/>
    </source>
</evidence>
<keyword evidence="2 4" id="KW-0342">GTP-binding</keyword>